<protein>
    <recommendedName>
        <fullName evidence="2">asparagine synthase (glutamine-hydrolyzing)</fullName>
        <ecNumber evidence="2">6.3.5.4</ecNumber>
    </recommendedName>
</protein>
<keyword evidence="6" id="KW-1185">Reference proteome</keyword>
<dbReference type="InterPro" id="IPR029055">
    <property type="entry name" value="Ntn_hydrolases_N"/>
</dbReference>
<dbReference type="InterPro" id="IPR017932">
    <property type="entry name" value="GATase_2_dom"/>
</dbReference>
<evidence type="ECO:0000256" key="3">
    <source>
        <dbReference type="ARBA" id="ARBA00048741"/>
    </source>
</evidence>
<comment type="caution">
    <text evidence="5">The sequence shown here is derived from an EMBL/GenBank/DDBJ whole genome shotgun (WGS) entry which is preliminary data.</text>
</comment>
<name>A0ABS1HQH9_9BACT</name>
<dbReference type="InterPro" id="IPR014729">
    <property type="entry name" value="Rossmann-like_a/b/a_fold"/>
</dbReference>
<dbReference type="InterPro" id="IPR051786">
    <property type="entry name" value="ASN_synthetase/amidase"/>
</dbReference>
<comment type="pathway">
    <text evidence="1">Amino-acid biosynthesis; L-asparagine biosynthesis; L-asparagine from L-aspartate (L-Gln route): step 1/1.</text>
</comment>
<dbReference type="PANTHER" id="PTHR43284:SF1">
    <property type="entry name" value="ASPARAGINE SYNTHETASE"/>
    <property type="match status" value="1"/>
</dbReference>
<proteinExistence type="predicted"/>
<comment type="catalytic activity">
    <reaction evidence="3">
        <text>L-aspartate + L-glutamine + ATP + H2O = L-asparagine + L-glutamate + AMP + diphosphate + H(+)</text>
        <dbReference type="Rhea" id="RHEA:12228"/>
        <dbReference type="ChEBI" id="CHEBI:15377"/>
        <dbReference type="ChEBI" id="CHEBI:15378"/>
        <dbReference type="ChEBI" id="CHEBI:29985"/>
        <dbReference type="ChEBI" id="CHEBI:29991"/>
        <dbReference type="ChEBI" id="CHEBI:30616"/>
        <dbReference type="ChEBI" id="CHEBI:33019"/>
        <dbReference type="ChEBI" id="CHEBI:58048"/>
        <dbReference type="ChEBI" id="CHEBI:58359"/>
        <dbReference type="ChEBI" id="CHEBI:456215"/>
        <dbReference type="EC" id="6.3.5.4"/>
    </reaction>
</comment>
<dbReference type="EMBL" id="JAENRR010000106">
    <property type="protein sequence ID" value="MBK3519936.1"/>
    <property type="molecule type" value="Genomic_DNA"/>
</dbReference>
<dbReference type="PANTHER" id="PTHR43284">
    <property type="entry name" value="ASPARAGINE SYNTHETASE (GLUTAMINE-HYDROLYZING)"/>
    <property type="match status" value="1"/>
</dbReference>
<dbReference type="Gene3D" id="3.40.50.620">
    <property type="entry name" value="HUPs"/>
    <property type="match status" value="1"/>
</dbReference>
<dbReference type="EC" id="6.3.5.4" evidence="2"/>
<sequence length="549" mass="63799">MIVRSERLTEISSFCFEGFIFGLSEGEAKYYVSNEFINKGKAALKELNGSFCGYYVDDETQQLYVFNDRLGMVDLFLMKDGQEWLLCDDYWQAVKANSSISINDMAIEQLLQFGYMHWNNTFLSEIDLCAPATVITIDIKSKSILSTERYWRHIPEPVIYNRSAAKERLYESIKKAVKECFNDQQATYAVANSGGLDSRWNLFCASQQERHFASYTYTGAKKSDAEFVSRKVNALLKQTDSKYIEVCVNDFLPKYANKHLDKTPMLPLYSAWYYGAFRQLEDVSVNVNGFISTFLDAFTYMDKANGYNYYLSQSLTDKYEFCYNLYNITNAKLLSKVYLKSHGNRLKDSFMTHLDELEMNDLGNICDSFDFYCRQRRLNKNESWTNFYGQMQSRSPLVHNDIVDLSLQLPFEMRDNRSLYVETACDVMGDLAGLRLERSPWGLKGEEVGAKGFIKSTLWRADLKLYKKTGHSFWFKGSHKDVAAWMCQYPNMEFIRQLINSNNPLIIERFNQNYLNDNIDALIKKDFVFVSSLLTVFMFLNKLSDIKQI</sequence>
<accession>A0ABS1HQH9</accession>
<evidence type="ECO:0000256" key="2">
    <source>
        <dbReference type="ARBA" id="ARBA00012737"/>
    </source>
</evidence>
<dbReference type="Proteomes" id="UP000605676">
    <property type="component" value="Unassembled WGS sequence"/>
</dbReference>
<reference evidence="5 6" key="1">
    <citation type="submission" date="2021-01" db="EMBL/GenBank/DDBJ databases">
        <title>Carboxyliciviraga sp.nov., isolated from coastal sediments.</title>
        <authorList>
            <person name="Lu D."/>
            <person name="Zhang T."/>
        </authorList>
    </citation>
    <scope>NUCLEOTIDE SEQUENCE [LARGE SCALE GENOMIC DNA]</scope>
    <source>
        <strain evidence="5 6">N1Y132</strain>
    </source>
</reference>
<feature type="domain" description="Glutamine amidotransferase type-2" evidence="4">
    <location>
        <begin position="38"/>
        <end position="84"/>
    </location>
</feature>
<dbReference type="SUPFAM" id="SSF56235">
    <property type="entry name" value="N-terminal nucleophile aminohydrolases (Ntn hydrolases)"/>
    <property type="match status" value="1"/>
</dbReference>
<evidence type="ECO:0000256" key="1">
    <source>
        <dbReference type="ARBA" id="ARBA00005187"/>
    </source>
</evidence>
<dbReference type="RefSeq" id="WP_200467155.1">
    <property type="nucleotide sequence ID" value="NZ_JAENRR010000106.1"/>
</dbReference>
<dbReference type="SUPFAM" id="SSF52402">
    <property type="entry name" value="Adenine nucleotide alpha hydrolases-like"/>
    <property type="match status" value="1"/>
</dbReference>
<evidence type="ECO:0000313" key="5">
    <source>
        <dbReference type="EMBL" id="MBK3519936.1"/>
    </source>
</evidence>
<evidence type="ECO:0000313" key="6">
    <source>
        <dbReference type="Proteomes" id="UP000605676"/>
    </source>
</evidence>
<dbReference type="Pfam" id="PF13537">
    <property type="entry name" value="GATase_7"/>
    <property type="match status" value="1"/>
</dbReference>
<organism evidence="5 6">
    <name type="scientific">Carboxylicivirga marina</name>
    <dbReference type="NCBI Taxonomy" id="2800988"/>
    <lineage>
        <taxon>Bacteria</taxon>
        <taxon>Pseudomonadati</taxon>
        <taxon>Bacteroidota</taxon>
        <taxon>Bacteroidia</taxon>
        <taxon>Marinilabiliales</taxon>
        <taxon>Marinilabiliaceae</taxon>
        <taxon>Carboxylicivirga</taxon>
    </lineage>
</organism>
<evidence type="ECO:0000259" key="4">
    <source>
        <dbReference type="Pfam" id="PF13537"/>
    </source>
</evidence>
<dbReference type="Gene3D" id="3.60.20.10">
    <property type="entry name" value="Glutamine Phosphoribosylpyrophosphate, subunit 1, domain 1"/>
    <property type="match status" value="1"/>
</dbReference>
<gene>
    <name evidence="5" type="ORF">JIV24_21535</name>
</gene>